<keyword evidence="2 6" id="KW-0812">Transmembrane</keyword>
<reference evidence="7 8" key="2">
    <citation type="submission" date="2017-02" db="EMBL/GenBank/DDBJ databases">
        <title>A genome survey and senescence transcriptome analysis in Lentinula edodes.</title>
        <authorList>
            <person name="Sakamoto Y."/>
            <person name="Nakade K."/>
            <person name="Sato S."/>
            <person name="Yoshida Y."/>
            <person name="Miyazaki K."/>
            <person name="Natsume S."/>
            <person name="Konno N."/>
        </authorList>
    </citation>
    <scope>NUCLEOTIDE SEQUENCE [LARGE SCALE GENOMIC DNA]</scope>
    <source>
        <strain evidence="7 8">NBRC 111202</strain>
    </source>
</reference>
<dbReference type="PANTHER" id="PTHR15549:SF26">
    <property type="entry name" value="AXIAL BUDDING PATTERN PROTEIN 2-RELATED"/>
    <property type="match status" value="1"/>
</dbReference>
<feature type="compositionally biased region" description="Low complexity" evidence="5">
    <location>
        <begin position="117"/>
        <end position="131"/>
    </location>
</feature>
<gene>
    <name evidence="7" type="ORF">LENED_000380</name>
</gene>
<feature type="compositionally biased region" description="Polar residues" evidence="5">
    <location>
        <begin position="181"/>
        <end position="199"/>
    </location>
</feature>
<evidence type="ECO:0000256" key="5">
    <source>
        <dbReference type="SAM" id="MobiDB-lite"/>
    </source>
</evidence>
<evidence type="ECO:0000256" key="2">
    <source>
        <dbReference type="ARBA" id="ARBA00022692"/>
    </source>
</evidence>
<keyword evidence="8" id="KW-1185">Reference proteome</keyword>
<dbReference type="InterPro" id="IPR051694">
    <property type="entry name" value="Immunoregulatory_rcpt-like"/>
</dbReference>
<dbReference type="GO" id="GO:0071944">
    <property type="term" value="C:cell periphery"/>
    <property type="evidence" value="ECO:0007669"/>
    <property type="project" value="UniProtKB-ARBA"/>
</dbReference>
<dbReference type="Proteomes" id="UP000188533">
    <property type="component" value="Unassembled WGS sequence"/>
</dbReference>
<feature type="region of interest" description="Disordered" evidence="5">
    <location>
        <begin position="107"/>
        <end position="133"/>
    </location>
</feature>
<organism evidence="7 8">
    <name type="scientific">Lentinula edodes</name>
    <name type="common">Shiitake mushroom</name>
    <name type="synonym">Lentinus edodes</name>
    <dbReference type="NCBI Taxonomy" id="5353"/>
    <lineage>
        <taxon>Eukaryota</taxon>
        <taxon>Fungi</taxon>
        <taxon>Dikarya</taxon>
        <taxon>Basidiomycota</taxon>
        <taxon>Agaricomycotina</taxon>
        <taxon>Agaricomycetes</taxon>
        <taxon>Agaricomycetidae</taxon>
        <taxon>Agaricales</taxon>
        <taxon>Marasmiineae</taxon>
        <taxon>Omphalotaceae</taxon>
        <taxon>Lentinula</taxon>
    </lineage>
</organism>
<accession>A0A1Q3DVD2</accession>
<keyword evidence="3 6" id="KW-1133">Transmembrane helix</keyword>
<feature type="region of interest" description="Disordered" evidence="5">
    <location>
        <begin position="167"/>
        <end position="208"/>
    </location>
</feature>
<evidence type="ECO:0000256" key="3">
    <source>
        <dbReference type="ARBA" id="ARBA00022989"/>
    </source>
</evidence>
<dbReference type="AlphaFoldDB" id="A0A1Q3DVD2"/>
<dbReference type="Gene3D" id="2.60.120.260">
    <property type="entry name" value="Galactose-binding domain-like"/>
    <property type="match status" value="1"/>
</dbReference>
<sequence>MATNNAGATANVTFNGTFVQVFGTIPALKHNTPEPASSYILDNTSLIQFNAARFGETHEVSNFAFYQSNLDLASGKHSLVITSLTNGADFILDSIVFSSNLTATSPTIASETPNPPSSSSSSSSGSSGGTSKPNVGGIVGGTISALVVLAALVAFFLVHRRRKQRTAKRREVTPFVPERNGSPSIAPNYSQDSYLVSSPSPQPRYDEKEPLPKMNLIRIIYPPWNLDMVVGCDPPPR</sequence>
<dbReference type="GO" id="GO:0016020">
    <property type="term" value="C:membrane"/>
    <property type="evidence" value="ECO:0007669"/>
    <property type="project" value="UniProtKB-SubCell"/>
</dbReference>
<evidence type="ECO:0000256" key="4">
    <source>
        <dbReference type="ARBA" id="ARBA00023136"/>
    </source>
</evidence>
<evidence type="ECO:0000256" key="6">
    <source>
        <dbReference type="SAM" id="Phobius"/>
    </source>
</evidence>
<proteinExistence type="predicted"/>
<reference evidence="7 8" key="1">
    <citation type="submission" date="2016-08" db="EMBL/GenBank/DDBJ databases">
        <authorList>
            <consortium name="Lentinula edodes genome sequencing consortium"/>
            <person name="Sakamoto Y."/>
            <person name="Nakade K."/>
            <person name="Sato S."/>
            <person name="Yoshida Y."/>
            <person name="Miyazaki K."/>
            <person name="Natsume S."/>
            <person name="Konno N."/>
        </authorList>
    </citation>
    <scope>NUCLEOTIDE SEQUENCE [LARGE SCALE GENOMIC DNA]</scope>
    <source>
        <strain evidence="7 8">NBRC 111202</strain>
    </source>
</reference>
<evidence type="ECO:0000313" key="7">
    <source>
        <dbReference type="EMBL" id="GAV98957.1"/>
    </source>
</evidence>
<comment type="caution">
    <text evidence="7">The sequence shown here is derived from an EMBL/GenBank/DDBJ whole genome shotgun (WGS) entry which is preliminary data.</text>
</comment>
<evidence type="ECO:0000256" key="1">
    <source>
        <dbReference type="ARBA" id="ARBA00004167"/>
    </source>
</evidence>
<keyword evidence="4 6" id="KW-0472">Membrane</keyword>
<dbReference type="EMBL" id="BDGU01000007">
    <property type="protein sequence ID" value="GAV98957.1"/>
    <property type="molecule type" value="Genomic_DNA"/>
</dbReference>
<evidence type="ECO:0000313" key="8">
    <source>
        <dbReference type="Proteomes" id="UP000188533"/>
    </source>
</evidence>
<protein>
    <submittedName>
        <fullName evidence="7">Uncharacterized protein</fullName>
    </submittedName>
</protein>
<name>A0A1Q3DVD2_LENED</name>
<feature type="transmembrane region" description="Helical" evidence="6">
    <location>
        <begin position="135"/>
        <end position="158"/>
    </location>
</feature>
<comment type="subcellular location">
    <subcellularLocation>
        <location evidence="1">Membrane</location>
        <topology evidence="1">Single-pass membrane protein</topology>
    </subcellularLocation>
</comment>
<dbReference type="PANTHER" id="PTHR15549">
    <property type="entry name" value="PAIRED IMMUNOGLOBULIN-LIKE TYPE 2 RECEPTOR"/>
    <property type="match status" value="1"/>
</dbReference>